<dbReference type="Proteomes" id="UP001176517">
    <property type="component" value="Unassembled WGS sequence"/>
</dbReference>
<feature type="region of interest" description="Disordered" evidence="2">
    <location>
        <begin position="295"/>
        <end position="350"/>
    </location>
</feature>
<reference evidence="4" key="1">
    <citation type="journal article" date="2023" name="PhytoFront">
        <title>Draft Genome Resources of Seven Strains of Tilletia horrida, Causal Agent of Kernel Smut of Rice.</title>
        <authorList>
            <person name="Khanal S."/>
            <person name="Antony Babu S."/>
            <person name="Zhou X.G."/>
        </authorList>
    </citation>
    <scope>NUCLEOTIDE SEQUENCE</scope>
    <source>
        <strain evidence="4">TX6</strain>
    </source>
</reference>
<dbReference type="GO" id="GO:0070403">
    <property type="term" value="F:NAD+ binding"/>
    <property type="evidence" value="ECO:0007669"/>
    <property type="project" value="TreeGrafter"/>
</dbReference>
<keyword evidence="1 4" id="KW-0560">Oxidoreductase</keyword>
<dbReference type="SUPFAM" id="SSF51735">
    <property type="entry name" value="NAD(P)-binding Rossmann-fold domains"/>
    <property type="match status" value="1"/>
</dbReference>
<feature type="domain" description="Prephenate/arogenate dehydrogenase" evidence="3">
    <location>
        <begin position="17"/>
        <end position="300"/>
    </location>
</feature>
<dbReference type="Pfam" id="PF03807">
    <property type="entry name" value="F420_oxidored"/>
    <property type="match status" value="1"/>
</dbReference>
<dbReference type="InterPro" id="IPR008927">
    <property type="entry name" value="6-PGluconate_DH-like_C_sf"/>
</dbReference>
<dbReference type="InterPro" id="IPR003099">
    <property type="entry name" value="Prephen_DH"/>
</dbReference>
<dbReference type="PANTHER" id="PTHR21363:SF0">
    <property type="entry name" value="PREPHENATE DEHYDROGENASE [NADP(+)]"/>
    <property type="match status" value="1"/>
</dbReference>
<organism evidence="4 5">
    <name type="scientific">Tilletia horrida</name>
    <dbReference type="NCBI Taxonomy" id="155126"/>
    <lineage>
        <taxon>Eukaryota</taxon>
        <taxon>Fungi</taxon>
        <taxon>Dikarya</taxon>
        <taxon>Basidiomycota</taxon>
        <taxon>Ustilaginomycotina</taxon>
        <taxon>Exobasidiomycetes</taxon>
        <taxon>Tilletiales</taxon>
        <taxon>Tilletiaceae</taxon>
        <taxon>Tilletia</taxon>
    </lineage>
</organism>
<comment type="caution">
    <text evidence="4">The sequence shown here is derived from an EMBL/GenBank/DDBJ whole genome shotgun (WGS) entry which is preliminary data.</text>
</comment>
<evidence type="ECO:0000256" key="1">
    <source>
        <dbReference type="ARBA" id="ARBA00023002"/>
    </source>
</evidence>
<evidence type="ECO:0000259" key="3">
    <source>
        <dbReference type="PROSITE" id="PS51176"/>
    </source>
</evidence>
<dbReference type="EMBL" id="JAPDMZ010000241">
    <property type="protein sequence ID" value="KAK0545228.1"/>
    <property type="molecule type" value="Genomic_DNA"/>
</dbReference>
<gene>
    <name evidence="4" type="primary">TYR1</name>
    <name evidence="4" type="ORF">OC846_005757</name>
</gene>
<dbReference type="InterPro" id="IPR028939">
    <property type="entry name" value="P5C_Rdtase_cat_N"/>
</dbReference>
<evidence type="ECO:0000256" key="2">
    <source>
        <dbReference type="SAM" id="MobiDB-lite"/>
    </source>
</evidence>
<feature type="compositionally biased region" description="Low complexity" evidence="2">
    <location>
        <begin position="420"/>
        <end position="445"/>
    </location>
</feature>
<evidence type="ECO:0000313" key="5">
    <source>
        <dbReference type="Proteomes" id="UP001176517"/>
    </source>
</evidence>
<dbReference type="InterPro" id="IPR036291">
    <property type="entry name" value="NAD(P)-bd_dom_sf"/>
</dbReference>
<proteinExistence type="predicted"/>
<feature type="region of interest" description="Disordered" evidence="2">
    <location>
        <begin position="374"/>
        <end position="401"/>
    </location>
</feature>
<dbReference type="InterPro" id="IPR050812">
    <property type="entry name" value="Preph/Arog_dehydrog"/>
</dbReference>
<dbReference type="GO" id="GO:0008977">
    <property type="term" value="F:prephenate dehydrogenase (NAD+) activity"/>
    <property type="evidence" value="ECO:0007669"/>
    <property type="project" value="InterPro"/>
</dbReference>
<dbReference type="PANTHER" id="PTHR21363">
    <property type="entry name" value="PREPHENATE DEHYDROGENASE"/>
    <property type="match status" value="1"/>
</dbReference>
<dbReference type="Gene3D" id="1.10.3660.10">
    <property type="entry name" value="6-phosphogluconate dehydrogenase C-terminal like domain"/>
    <property type="match status" value="2"/>
</dbReference>
<feature type="compositionally biased region" description="Basic and acidic residues" evidence="2">
    <location>
        <begin position="374"/>
        <end position="393"/>
    </location>
</feature>
<name>A0AAN6GJX0_9BASI</name>
<dbReference type="SUPFAM" id="SSF48179">
    <property type="entry name" value="6-phosphogluconate dehydrogenase C-terminal domain-like"/>
    <property type="match status" value="2"/>
</dbReference>
<dbReference type="GO" id="GO:0006571">
    <property type="term" value="P:tyrosine biosynthetic process"/>
    <property type="evidence" value="ECO:0007669"/>
    <property type="project" value="InterPro"/>
</dbReference>
<protein>
    <submittedName>
        <fullName evidence="4">Prephenate dehydrogenase (NADP(+))</fullName>
        <ecNumber evidence="4">1.3.1.13</ecNumber>
    </submittedName>
</protein>
<evidence type="ECO:0000313" key="4">
    <source>
        <dbReference type="EMBL" id="KAK0545228.1"/>
    </source>
</evidence>
<dbReference type="FunFam" id="3.40.50.720:FF:000339">
    <property type="entry name" value="Prephenate dehydrogenase [NADP(+)]"/>
    <property type="match status" value="1"/>
</dbReference>
<keyword evidence="5" id="KW-1185">Reference proteome</keyword>
<dbReference type="GO" id="GO:0004665">
    <property type="term" value="F:prephenate dehydrogenase (NADP+) activity"/>
    <property type="evidence" value="ECO:0007669"/>
    <property type="project" value="UniProtKB-EC"/>
</dbReference>
<dbReference type="PROSITE" id="PS51176">
    <property type="entry name" value="PDH_ADH"/>
    <property type="match status" value="1"/>
</dbReference>
<feature type="compositionally biased region" description="Pro residues" evidence="2">
    <location>
        <begin position="315"/>
        <end position="327"/>
    </location>
</feature>
<accession>A0AAN6GJX0</accession>
<dbReference type="AlphaFoldDB" id="A0AAN6GJX0"/>
<sequence>MSSSITTGPSQHELDTLQIGIIGMGDMGRLYARKFAQTGFQHINVCDRAENYEALKSELAQRQPSLTVCKDGHFVSRCSDIIIYSVEAAFLDAVVAQYGPSTKIGAIVSAQTSVKAPEQQAFDKHLPADVSIISCHSLHGPKVDTAGQPLVLIQYRASDDELHLIERAFSGFKSRYVYLSYEEHDVVTANTQAVTHAAFLSMGTAWRCSNQYPWETGLYPRGIETVKINLMLRIYSAKWHVYAGLALLNPAAKQQVSQYADSVTALFKLMIEEDEQGLVERIFAARRAVFGWADDEDGEGVRPPLSRSDTDIPVPLSPSPRVPPPTPAKNVPPNTQSANGPPASRPNHQPILMSDRLLDQFHITLRQRAREALAAAEKENGSIHLEDDQHSTKADGTGQPKVQGNLINQAAAAAITSRLSSSTLTNTATSSNTAGTATAGTNSGSPELDEANAQANSAPNSHLSLLAIVDSWAHLSIDPYSHLSLAATPLFRLWIGVSEYLFRSTQRLRAACHAAVHARNFRRDDTEFVVAARGWAQAVQFGSFELYRWRFEDTAKFFESRFEEANVIGAEMLKVVAVDQGGAAARPR</sequence>
<dbReference type="Gene3D" id="3.40.50.720">
    <property type="entry name" value="NAD(P)-binding Rossmann-like Domain"/>
    <property type="match status" value="1"/>
</dbReference>
<feature type="region of interest" description="Disordered" evidence="2">
    <location>
        <begin position="420"/>
        <end position="454"/>
    </location>
</feature>
<dbReference type="EC" id="1.3.1.13" evidence="4"/>